<keyword evidence="3" id="KW-1185">Reference proteome</keyword>
<name>A0A5N8WH72_9ACTN</name>
<feature type="region of interest" description="Disordered" evidence="1">
    <location>
        <begin position="1"/>
        <end position="24"/>
    </location>
</feature>
<evidence type="ECO:0000256" key="1">
    <source>
        <dbReference type="SAM" id="MobiDB-lite"/>
    </source>
</evidence>
<dbReference type="Proteomes" id="UP000326979">
    <property type="component" value="Unassembled WGS sequence"/>
</dbReference>
<evidence type="ECO:0000313" key="2">
    <source>
        <dbReference type="EMBL" id="MPY46236.1"/>
    </source>
</evidence>
<evidence type="ECO:0000313" key="3">
    <source>
        <dbReference type="Proteomes" id="UP000326979"/>
    </source>
</evidence>
<gene>
    <name evidence="2" type="ORF">FNH04_41940</name>
</gene>
<sequence length="150" mass="16309">MSSEDSTSDINVHDSASTPTDLTGHYVHGRAVLGLTDRLNAAASYEEAAQLTDQVLEPTDGLLERLAVFEAAAEKAKESEREDGFDLCDDLQEAAVTVRDLGENLHVAVDRMRALAAPPRRNWQEAVADYYAPSPGSRTAPSRLPLRPHP</sequence>
<dbReference type="EMBL" id="VJZE01000607">
    <property type="protein sequence ID" value="MPY46236.1"/>
    <property type="molecule type" value="Genomic_DNA"/>
</dbReference>
<feature type="region of interest" description="Disordered" evidence="1">
    <location>
        <begin position="131"/>
        <end position="150"/>
    </location>
</feature>
<dbReference type="AlphaFoldDB" id="A0A5N8WH72"/>
<protein>
    <submittedName>
        <fullName evidence="2">Uncharacterized protein</fullName>
    </submittedName>
</protein>
<proteinExistence type="predicted"/>
<reference evidence="2 3" key="1">
    <citation type="submission" date="2019-07" db="EMBL/GenBank/DDBJ databases">
        <title>New species of Amycolatopsis and Streptomyces.</title>
        <authorList>
            <person name="Duangmal K."/>
            <person name="Teo W.F.A."/>
            <person name="Lipun K."/>
        </authorList>
    </citation>
    <scope>NUCLEOTIDE SEQUENCE [LARGE SCALE GENOMIC DNA]</scope>
    <source>
        <strain evidence="2 3">TISTR 2346</strain>
    </source>
</reference>
<comment type="caution">
    <text evidence="2">The sequence shown here is derived from an EMBL/GenBank/DDBJ whole genome shotgun (WGS) entry which is preliminary data.</text>
</comment>
<feature type="non-terminal residue" evidence="2">
    <location>
        <position position="150"/>
    </location>
</feature>
<feature type="compositionally biased region" description="Polar residues" evidence="1">
    <location>
        <begin position="1"/>
        <end position="21"/>
    </location>
</feature>
<organism evidence="2 3">
    <name type="scientific">Streptomyces phyllanthi</name>
    <dbReference type="NCBI Taxonomy" id="1803180"/>
    <lineage>
        <taxon>Bacteria</taxon>
        <taxon>Bacillati</taxon>
        <taxon>Actinomycetota</taxon>
        <taxon>Actinomycetes</taxon>
        <taxon>Kitasatosporales</taxon>
        <taxon>Streptomycetaceae</taxon>
        <taxon>Streptomyces</taxon>
    </lineage>
</organism>
<accession>A0A5N8WH72</accession>